<dbReference type="Proteomes" id="UP000285120">
    <property type="component" value="Unassembled WGS sequence"/>
</dbReference>
<comment type="caution">
    <text evidence="3">The sequence shown here is derived from an EMBL/GenBank/DDBJ whole genome shotgun (WGS) entry which is preliminary data.</text>
</comment>
<dbReference type="Pfam" id="PF13539">
    <property type="entry name" value="Peptidase_M15_4"/>
    <property type="match status" value="1"/>
</dbReference>
<dbReference type="GO" id="GO:0008233">
    <property type="term" value="F:peptidase activity"/>
    <property type="evidence" value="ECO:0007669"/>
    <property type="project" value="InterPro"/>
</dbReference>
<keyword evidence="4" id="KW-1185">Reference proteome</keyword>
<keyword evidence="1" id="KW-0472">Membrane</keyword>
<dbReference type="RefSeq" id="WP_245960958.1">
    <property type="nucleotide sequence ID" value="NZ_RAPK01000008.1"/>
</dbReference>
<dbReference type="InterPro" id="IPR039561">
    <property type="entry name" value="Peptidase_M15C"/>
</dbReference>
<protein>
    <submittedName>
        <fullName evidence="3">Peptidoglycan L-alanyl-D-glutamate endopeptidase CwlK</fullName>
    </submittedName>
</protein>
<accession>A0A419V4I0</accession>
<dbReference type="EMBL" id="RAPK01000008">
    <property type="protein sequence ID" value="RKD73428.1"/>
    <property type="molecule type" value="Genomic_DNA"/>
</dbReference>
<proteinExistence type="predicted"/>
<feature type="transmembrane region" description="Helical" evidence="1">
    <location>
        <begin position="6"/>
        <end position="23"/>
    </location>
</feature>
<keyword evidence="1" id="KW-1133">Transmembrane helix</keyword>
<dbReference type="SUPFAM" id="SSF55166">
    <property type="entry name" value="Hedgehog/DD-peptidase"/>
    <property type="match status" value="1"/>
</dbReference>
<evidence type="ECO:0000313" key="4">
    <source>
        <dbReference type="Proteomes" id="UP000285120"/>
    </source>
</evidence>
<evidence type="ECO:0000313" key="3">
    <source>
        <dbReference type="EMBL" id="RKD73428.1"/>
    </source>
</evidence>
<name>A0A419V4I0_9BACL</name>
<keyword evidence="1" id="KW-0812">Transmembrane</keyword>
<evidence type="ECO:0000256" key="1">
    <source>
        <dbReference type="SAM" id="Phobius"/>
    </source>
</evidence>
<sequence>MKWSFGLTIMWTGIFILAVLFFVDNTDIMEMTENPFQPEVSAEEIIALNGLHPSVEEKRDRLVRRAGSRGIDIVITEEYRTNEEQEELYAQGRSEPGQVVTSARGGQSYHNYGLAFDFAVLDENGEIHWDTERDGNNSGTSDYREVGEIGKDLGLEWGGDWQGFRDYPHFQQSYGWNISDLQRAEDNL</sequence>
<organism evidence="3 4">
    <name type="scientific">Sinobaca qinghaiensis</name>
    <dbReference type="NCBI Taxonomy" id="342944"/>
    <lineage>
        <taxon>Bacteria</taxon>
        <taxon>Bacillati</taxon>
        <taxon>Bacillota</taxon>
        <taxon>Bacilli</taxon>
        <taxon>Bacillales</taxon>
        <taxon>Sporolactobacillaceae</taxon>
        <taxon>Sinobaca</taxon>
    </lineage>
</organism>
<dbReference type="AlphaFoldDB" id="A0A419V4I0"/>
<dbReference type="CDD" id="cd14845">
    <property type="entry name" value="L-Ala-D-Glu_peptidase_like"/>
    <property type="match status" value="1"/>
</dbReference>
<gene>
    <name evidence="3" type="ORF">ATL39_1722</name>
</gene>
<dbReference type="InterPro" id="IPR009045">
    <property type="entry name" value="Zn_M74/Hedgehog-like"/>
</dbReference>
<feature type="domain" description="Peptidase M15C" evidence="2">
    <location>
        <begin position="104"/>
        <end position="171"/>
    </location>
</feature>
<evidence type="ECO:0000259" key="2">
    <source>
        <dbReference type="Pfam" id="PF13539"/>
    </source>
</evidence>
<dbReference type="Gene3D" id="3.30.1380.10">
    <property type="match status" value="1"/>
</dbReference>
<reference evidence="3 4" key="1">
    <citation type="submission" date="2018-09" db="EMBL/GenBank/DDBJ databases">
        <title>Genomic Encyclopedia of Archaeal and Bacterial Type Strains, Phase II (KMG-II): from individual species to whole genera.</title>
        <authorList>
            <person name="Goeker M."/>
        </authorList>
    </citation>
    <scope>NUCLEOTIDE SEQUENCE [LARGE SCALE GENOMIC DNA]</scope>
    <source>
        <strain evidence="3 4">DSM 17008</strain>
    </source>
</reference>